<dbReference type="SUPFAM" id="SSF57701">
    <property type="entry name" value="Zn2/Cys6 DNA-binding domain"/>
    <property type="match status" value="1"/>
</dbReference>
<dbReference type="Pfam" id="PF00172">
    <property type="entry name" value="Zn_clus"/>
    <property type="match status" value="1"/>
</dbReference>
<dbReference type="GO" id="GO:0000976">
    <property type="term" value="F:transcription cis-regulatory region binding"/>
    <property type="evidence" value="ECO:0007669"/>
    <property type="project" value="TreeGrafter"/>
</dbReference>
<reference evidence="4" key="1">
    <citation type="submission" date="2013-12" db="EMBL/GenBank/DDBJ databases">
        <authorList>
            <person name="Genoscope - CEA"/>
        </authorList>
    </citation>
    <scope>NUCLEOTIDE SEQUENCE</scope>
    <source>
        <strain evidence="4">CBS 1993</strain>
    </source>
</reference>
<evidence type="ECO:0000256" key="2">
    <source>
        <dbReference type="ARBA" id="ARBA00023242"/>
    </source>
</evidence>
<dbReference type="InterPro" id="IPR001138">
    <property type="entry name" value="Zn2Cys6_DnaBD"/>
</dbReference>
<dbReference type="HOGENOM" id="CLU_014489_1_0_1"/>
<reference evidence="4" key="2">
    <citation type="submission" date="2014-02" db="EMBL/GenBank/DDBJ databases">
        <title>Complete DNA sequence of /Kuraishia capsulata/ illustrates novel genomic features among budding yeasts (/Saccharomycotina/).</title>
        <authorList>
            <person name="Morales L."/>
            <person name="Noel B."/>
            <person name="Porcel B."/>
            <person name="Marcet-Houben M."/>
            <person name="Hullo M-F."/>
            <person name="Sacerdot C."/>
            <person name="Tekaia F."/>
            <person name="Leh-Louis V."/>
            <person name="Despons L."/>
            <person name="Khanna V."/>
            <person name="Aury J-M."/>
            <person name="Barbe V."/>
            <person name="Couloux A."/>
            <person name="Labadie K."/>
            <person name="Pelletier E."/>
            <person name="Souciet J-L."/>
            <person name="Boekhout T."/>
            <person name="Gabaldon T."/>
            <person name="Wincker P."/>
            <person name="Dujon B."/>
        </authorList>
    </citation>
    <scope>NUCLEOTIDE SEQUENCE</scope>
    <source>
        <strain evidence="4">CBS 1993</strain>
    </source>
</reference>
<dbReference type="CDD" id="cd00067">
    <property type="entry name" value="GAL4"/>
    <property type="match status" value="1"/>
</dbReference>
<dbReference type="PANTHER" id="PTHR37534">
    <property type="entry name" value="TRANSCRIPTIONAL ACTIVATOR PROTEIN UGA3"/>
    <property type="match status" value="1"/>
</dbReference>
<comment type="subcellular location">
    <subcellularLocation>
        <location evidence="1">Nucleus</location>
    </subcellularLocation>
</comment>
<name>W6MJ94_9ASCO</name>
<feature type="domain" description="Zn(2)-C6 fungal-type" evidence="3">
    <location>
        <begin position="18"/>
        <end position="48"/>
    </location>
</feature>
<dbReference type="SMART" id="SM00066">
    <property type="entry name" value="GAL4"/>
    <property type="match status" value="1"/>
</dbReference>
<dbReference type="RefSeq" id="XP_022458028.1">
    <property type="nucleotide sequence ID" value="XM_022604225.1"/>
</dbReference>
<evidence type="ECO:0000313" key="5">
    <source>
        <dbReference type="Proteomes" id="UP000019384"/>
    </source>
</evidence>
<dbReference type="GO" id="GO:0008270">
    <property type="term" value="F:zinc ion binding"/>
    <property type="evidence" value="ECO:0007669"/>
    <property type="project" value="InterPro"/>
</dbReference>
<dbReference type="InterPro" id="IPR021858">
    <property type="entry name" value="Fun_TF"/>
</dbReference>
<dbReference type="Pfam" id="PF11951">
    <property type="entry name" value="Fungal_trans_2"/>
    <property type="match status" value="1"/>
</dbReference>
<gene>
    <name evidence="4" type="ORF">KUCA_T00001989001</name>
</gene>
<dbReference type="GO" id="GO:0000981">
    <property type="term" value="F:DNA-binding transcription factor activity, RNA polymerase II-specific"/>
    <property type="evidence" value="ECO:0007669"/>
    <property type="project" value="InterPro"/>
</dbReference>
<dbReference type="PANTHER" id="PTHR37534:SF49">
    <property type="entry name" value="LYSINE BIOSYNTHESIS REGULATORY PROTEIN LYS14"/>
    <property type="match status" value="1"/>
</dbReference>
<dbReference type="OrthoDB" id="416217at2759"/>
<evidence type="ECO:0000256" key="1">
    <source>
        <dbReference type="ARBA" id="ARBA00004123"/>
    </source>
</evidence>
<dbReference type="PROSITE" id="PS00463">
    <property type="entry name" value="ZN2_CY6_FUNGAL_1"/>
    <property type="match status" value="1"/>
</dbReference>
<dbReference type="Gene3D" id="4.10.240.10">
    <property type="entry name" value="Zn(2)-C6 fungal-type DNA-binding domain"/>
    <property type="match status" value="1"/>
</dbReference>
<organism evidence="4 5">
    <name type="scientific">Kuraishia capsulata CBS 1993</name>
    <dbReference type="NCBI Taxonomy" id="1382522"/>
    <lineage>
        <taxon>Eukaryota</taxon>
        <taxon>Fungi</taxon>
        <taxon>Dikarya</taxon>
        <taxon>Ascomycota</taxon>
        <taxon>Saccharomycotina</taxon>
        <taxon>Pichiomycetes</taxon>
        <taxon>Pichiales</taxon>
        <taxon>Pichiaceae</taxon>
        <taxon>Kuraishia</taxon>
    </lineage>
</organism>
<proteinExistence type="predicted"/>
<keyword evidence="2" id="KW-0539">Nucleus</keyword>
<dbReference type="GO" id="GO:0005634">
    <property type="term" value="C:nucleus"/>
    <property type="evidence" value="ECO:0007669"/>
    <property type="project" value="UniProtKB-SubCell"/>
</dbReference>
<sequence length="735" mass="84649">MAMTVKEKKTRRKYSRNGCMACKKRKIKCDEGTPVCGRCDHLKINCLYHKQFKFKDITHEVRPPSELENIELDRTADEPIEPEITTNVEILNLFESAESIIGDMAGITNGSNLQNVVRMGEELEYKGDMDVPFENRLSRSPLEMVRTSSAESNGLNLSTFADYDYLKTLESSLGTLEISRLAKWLQFRPDSSRLVHFRAFMIHVNLILFPLTCSYADSPCIMVILEAAKRCKFLLSAVLASGASFLGERAKIGLRNCTESQRKRLETEIEEHESSRIYYLSQCFALLQQVLEDMVQVTDYVDGILLTSLILAADSSSRKDSRWKVHLQGAKQFLIRYSNEVRISDALIISRYIFSSLEISSGLNAPLGGSLHSAEELDNWITIRSDSVIKLQLYRLGLTIDGHITNQDGQLVCSEGSYNMYVGYSDHSVEVLKEMLRAFNEIRNLQMLSPGKDVQLDPRAVSMLFAKIERARGFRIVTNKPPFRIPLESKFHPAYVGADKTRLPLSCYYRITNPKLRMYIQEDECWFSFYDFLQQIHLDGIYLRILTCKEMMNVPYNSSLVQAVVKDMIDELSFFIQLDYESVTDQDLLYLEEHYNSKVILSKEDIKLFESRPTSSDLAAFSVPEKKLRELMSASPPIDYVKYVNLQVDHRLCMFQWILLACGFCCVEPHHKLLVETLLSELNELGVRSSAKSLEKVRRAWLERRFYYDDGSRVVRKDINTDFFWRDEENSFPFT</sequence>
<dbReference type="PROSITE" id="PS50048">
    <property type="entry name" value="ZN2_CY6_FUNGAL_2"/>
    <property type="match status" value="1"/>
</dbReference>
<keyword evidence="5" id="KW-1185">Reference proteome</keyword>
<dbReference type="EMBL" id="HG793126">
    <property type="protein sequence ID" value="CDK26018.1"/>
    <property type="molecule type" value="Genomic_DNA"/>
</dbReference>
<dbReference type="AlphaFoldDB" id="W6MJ94"/>
<dbReference type="InterPro" id="IPR036864">
    <property type="entry name" value="Zn2-C6_fun-type_DNA-bd_sf"/>
</dbReference>
<evidence type="ECO:0000313" key="4">
    <source>
        <dbReference type="EMBL" id="CDK26018.1"/>
    </source>
</evidence>
<protein>
    <recommendedName>
        <fullName evidence="3">Zn(2)-C6 fungal-type domain-containing protein</fullName>
    </recommendedName>
</protein>
<dbReference type="GeneID" id="34519416"/>
<accession>W6MJ94</accession>
<evidence type="ECO:0000259" key="3">
    <source>
        <dbReference type="PROSITE" id="PS50048"/>
    </source>
</evidence>
<dbReference type="GO" id="GO:0045944">
    <property type="term" value="P:positive regulation of transcription by RNA polymerase II"/>
    <property type="evidence" value="ECO:0007669"/>
    <property type="project" value="TreeGrafter"/>
</dbReference>
<dbReference type="Proteomes" id="UP000019384">
    <property type="component" value="Unassembled WGS sequence"/>
</dbReference>